<reference evidence="3" key="1">
    <citation type="submission" date="2017-06" db="EMBL/GenBank/DDBJ databases">
        <authorList>
            <person name="Varghese N."/>
            <person name="Submissions S."/>
        </authorList>
    </citation>
    <scope>NUCLEOTIDE SEQUENCE [LARGE SCALE GENOMIC DNA]</scope>
    <source>
        <strain evidence="3">DSM 15668</strain>
    </source>
</reference>
<dbReference type="PANTHER" id="PTHR35149:SF2">
    <property type="entry name" value="DUF262 DOMAIN-CONTAINING PROTEIN"/>
    <property type="match status" value="1"/>
</dbReference>
<dbReference type="PANTHER" id="PTHR35149">
    <property type="entry name" value="SLL5132 PROTEIN"/>
    <property type="match status" value="1"/>
</dbReference>
<name>A0A238Y374_9BACT</name>
<evidence type="ECO:0000313" key="2">
    <source>
        <dbReference type="EMBL" id="SNR65422.1"/>
    </source>
</evidence>
<dbReference type="InterPro" id="IPR004919">
    <property type="entry name" value="GmrSD_N"/>
</dbReference>
<dbReference type="RefSeq" id="WP_089322423.1">
    <property type="nucleotide sequence ID" value="NZ_FZOB01000002.1"/>
</dbReference>
<accession>A0A238Y374</accession>
<evidence type="ECO:0000259" key="1">
    <source>
        <dbReference type="Pfam" id="PF03235"/>
    </source>
</evidence>
<evidence type="ECO:0000313" key="3">
    <source>
        <dbReference type="Proteomes" id="UP000198405"/>
    </source>
</evidence>
<gene>
    <name evidence="2" type="ORF">SAMN06265340_10269</name>
</gene>
<dbReference type="OrthoDB" id="9798761at2"/>
<organism evidence="2 3">
    <name type="scientific">Desulfurobacterium atlanticum</name>
    <dbReference type="NCBI Taxonomy" id="240169"/>
    <lineage>
        <taxon>Bacteria</taxon>
        <taxon>Pseudomonadati</taxon>
        <taxon>Aquificota</taxon>
        <taxon>Aquificia</taxon>
        <taxon>Desulfurobacteriales</taxon>
        <taxon>Desulfurobacteriaceae</taxon>
        <taxon>Desulfurobacterium</taxon>
    </lineage>
</organism>
<dbReference type="Proteomes" id="UP000198405">
    <property type="component" value="Unassembled WGS sequence"/>
</dbReference>
<protein>
    <recommendedName>
        <fullName evidence="1">GmrSD restriction endonucleases N-terminal domain-containing protein</fullName>
    </recommendedName>
</protein>
<sequence length="584" mass="70914">MLKSIGELLYEKKPFYVPFYQRGYRWEKEHVLALLNDLYSFYIESTDTSNAKVTYYSLQPLVIKNEEVKYTVVDGQQRLTTIFIILKAFENFINRKERKFSIIYDREGSKEFLENIHNETKEKAEENADFWYMYNAYKAVLSWIKGENIRNKKFNEDEIEEFMNFIKRGKREFDGRDINKNIRFIWYELPQDEDEFEVFIRLNIGKVPLTDAELIKSFLVSQGRDEEERYAISKEWNDMEYTLRDNEFYGFISSEDLKNRIEIVFQIFLQKPSYKKYELYEELIRKFEDEYKKDIKSLWKDIKAIFGMLRFWHQDREFYHLIGFLISLRSKEKRMSIVDIYKLYEKSTDKKDFRKKLIEEIKSKTKFEKLLELYEIIDNEDFKEKIKEYYDLTYGTSYKNKTIEDLLLLFNIATLINSSKDSYIKFSFYKFNNDRWSLEHITPRTDKLKQDIRKVIEEIKKLKLSDIEIPKNEEEWESFIGEKFIDEFFKEDENKDLLFNLTLLPRSLNSAIKNNIFLVKRNQIIEFDRKGEFIPIATKNVFLKYYSDFSKHSCDMKKWSIEDAKNYLKNMIESIKSLLGESNE</sequence>
<dbReference type="EMBL" id="FZOB01000002">
    <property type="protein sequence ID" value="SNR65422.1"/>
    <property type="molecule type" value="Genomic_DNA"/>
</dbReference>
<dbReference type="AlphaFoldDB" id="A0A238Y374"/>
<feature type="domain" description="GmrSD restriction endonucleases N-terminal" evidence="1">
    <location>
        <begin position="6"/>
        <end position="219"/>
    </location>
</feature>
<proteinExistence type="predicted"/>
<dbReference type="Pfam" id="PF03235">
    <property type="entry name" value="GmrSD_N"/>
    <property type="match status" value="1"/>
</dbReference>
<keyword evidence="3" id="KW-1185">Reference proteome</keyword>